<reference evidence="1 2" key="1">
    <citation type="journal article" date="2015" name="Genome Announc.">
        <title>Draft Genome Sequences of Marine Isolates of Thalassomonas viridans and Thalassomonas actiniarum.</title>
        <authorList>
            <person name="Olonade I."/>
            <person name="van Zyl L.J."/>
            <person name="Trindade M."/>
        </authorList>
    </citation>
    <scope>NUCLEOTIDE SEQUENCE [LARGE SCALE GENOMIC DNA]</scope>
    <source>
        <strain evidence="1 2">XOM25</strain>
    </source>
</reference>
<evidence type="ECO:0000313" key="2">
    <source>
        <dbReference type="Proteomes" id="UP000032352"/>
    </source>
</evidence>
<sequence>MSEFLKAPALKDINANKRKLNWGEVPAIYHMVSSSVGELDGILTHGFDSSYKHLLDTDTWNLDLLGGYTDKNGKVAVKIKPQISLKHVFNEMGYELHCFPMIQGERLDTTLIKNPWCPFLTWIPETMRRLFRINSLAAFIIYSLDNGDEADLALIKYAYLRVENLIDILKGSFDIIGIEGLSIAEFYRDVERQKANDTVNEIRDIN</sequence>
<protein>
    <submittedName>
        <fullName evidence="1">Uncharacterized protein</fullName>
    </submittedName>
</protein>
<gene>
    <name evidence="1" type="ORF">SG34_010995</name>
</gene>
<proteinExistence type="predicted"/>
<dbReference type="Proteomes" id="UP000032352">
    <property type="component" value="Chromosome"/>
</dbReference>
<keyword evidence="2" id="KW-1185">Reference proteome</keyword>
<reference evidence="1 2" key="2">
    <citation type="journal article" date="2022" name="Mar. Drugs">
        <title>Bioassay-Guided Fractionation Leads to the Detection of Cholic Acid Generated by the Rare Thalassomonas sp.</title>
        <authorList>
            <person name="Pheiffer F."/>
            <person name="Schneider Y.K."/>
            <person name="Hansen E.H."/>
            <person name="Andersen J.H."/>
            <person name="Isaksson J."/>
            <person name="Busche T."/>
            <person name="R C."/>
            <person name="Kalinowski J."/>
            <person name="Zyl L.V."/>
            <person name="Trindade M."/>
        </authorList>
    </citation>
    <scope>NUCLEOTIDE SEQUENCE [LARGE SCALE GENOMIC DNA]</scope>
    <source>
        <strain evidence="1 2">XOM25</strain>
    </source>
</reference>
<name>A0AAE9Z6W9_9GAMM</name>
<dbReference type="KEGG" id="tvd:SG34_010995"/>
<evidence type="ECO:0000313" key="1">
    <source>
        <dbReference type="EMBL" id="WDE07357.1"/>
    </source>
</evidence>
<accession>A0AAE9Z6W9</accession>
<dbReference type="AlphaFoldDB" id="A0AAE9Z6W9"/>
<dbReference type="RefSeq" id="WP_044837944.1">
    <property type="nucleotide sequence ID" value="NZ_CP059733.1"/>
</dbReference>
<dbReference type="EMBL" id="CP059733">
    <property type="protein sequence ID" value="WDE07357.1"/>
    <property type="molecule type" value="Genomic_DNA"/>
</dbReference>
<organism evidence="1 2">
    <name type="scientific">Thalassomonas viridans</name>
    <dbReference type="NCBI Taxonomy" id="137584"/>
    <lineage>
        <taxon>Bacteria</taxon>
        <taxon>Pseudomonadati</taxon>
        <taxon>Pseudomonadota</taxon>
        <taxon>Gammaproteobacteria</taxon>
        <taxon>Alteromonadales</taxon>
        <taxon>Colwelliaceae</taxon>
        <taxon>Thalassomonas</taxon>
    </lineage>
</organism>